<dbReference type="EMBL" id="JAYMYQ010000004">
    <property type="protein sequence ID" value="KAK7336118.1"/>
    <property type="molecule type" value="Genomic_DNA"/>
</dbReference>
<reference evidence="1 2" key="1">
    <citation type="submission" date="2024-01" db="EMBL/GenBank/DDBJ databases">
        <title>The genomes of 5 underutilized Papilionoideae crops provide insights into root nodulation and disease resistanc.</title>
        <authorList>
            <person name="Jiang F."/>
        </authorList>
    </citation>
    <scope>NUCLEOTIDE SEQUENCE [LARGE SCALE GENOMIC DNA]</scope>
    <source>
        <strain evidence="1">LVBAO_FW01</strain>
        <tissue evidence="1">Leaves</tissue>
    </source>
</reference>
<accession>A0AAN9LL57</accession>
<dbReference type="AlphaFoldDB" id="A0AAN9LL57"/>
<comment type="caution">
    <text evidence="1">The sequence shown here is derived from an EMBL/GenBank/DDBJ whole genome shotgun (WGS) entry which is preliminary data.</text>
</comment>
<organism evidence="1 2">
    <name type="scientific">Canavalia gladiata</name>
    <name type="common">Sword bean</name>
    <name type="synonym">Dolichos gladiatus</name>
    <dbReference type="NCBI Taxonomy" id="3824"/>
    <lineage>
        <taxon>Eukaryota</taxon>
        <taxon>Viridiplantae</taxon>
        <taxon>Streptophyta</taxon>
        <taxon>Embryophyta</taxon>
        <taxon>Tracheophyta</taxon>
        <taxon>Spermatophyta</taxon>
        <taxon>Magnoliopsida</taxon>
        <taxon>eudicotyledons</taxon>
        <taxon>Gunneridae</taxon>
        <taxon>Pentapetalae</taxon>
        <taxon>rosids</taxon>
        <taxon>fabids</taxon>
        <taxon>Fabales</taxon>
        <taxon>Fabaceae</taxon>
        <taxon>Papilionoideae</taxon>
        <taxon>50 kb inversion clade</taxon>
        <taxon>NPAAA clade</taxon>
        <taxon>indigoferoid/millettioid clade</taxon>
        <taxon>Phaseoleae</taxon>
        <taxon>Canavalia</taxon>
    </lineage>
</organism>
<name>A0AAN9LL57_CANGL</name>
<sequence>MGTSSPQCPSHNLLQIRMRETEREDSLHHILGFCSHTQQSPEREREREREKKTLTCIALHCSILCFFPTNPSCFVADPTRPIKLAGNFGQKGL</sequence>
<dbReference type="Proteomes" id="UP001367508">
    <property type="component" value="Unassembled WGS sequence"/>
</dbReference>
<proteinExistence type="predicted"/>
<evidence type="ECO:0000313" key="1">
    <source>
        <dbReference type="EMBL" id="KAK7336118.1"/>
    </source>
</evidence>
<protein>
    <submittedName>
        <fullName evidence="1">Uncharacterized protein</fullName>
    </submittedName>
</protein>
<evidence type="ECO:0000313" key="2">
    <source>
        <dbReference type="Proteomes" id="UP001367508"/>
    </source>
</evidence>
<keyword evidence="2" id="KW-1185">Reference proteome</keyword>
<gene>
    <name evidence="1" type="ORF">VNO77_16650</name>
</gene>